<evidence type="ECO:0000313" key="2">
    <source>
        <dbReference type="Proteomes" id="UP000516072"/>
    </source>
</evidence>
<dbReference type="Pfam" id="PF05768">
    <property type="entry name" value="Glrx-like"/>
    <property type="match status" value="1"/>
</dbReference>
<sequence length="82" mass="9331">MEIPTEFILYHTAGCHLCDEARVLIAQIPHLVVKEVEIGDDSRLIDCYGTKIPVLFNTKTQAVLNWPFTLQDMMQAIQIDKS</sequence>
<evidence type="ECO:0000313" key="1">
    <source>
        <dbReference type="EMBL" id="CAB1274405.1"/>
    </source>
</evidence>
<dbReference type="Gene3D" id="3.40.30.10">
    <property type="entry name" value="Glutaredoxin"/>
    <property type="match status" value="1"/>
</dbReference>
<proteinExistence type="predicted"/>
<protein>
    <submittedName>
        <fullName evidence="1">Glutaredoxin 2</fullName>
    </submittedName>
</protein>
<reference evidence="1 2" key="1">
    <citation type="submission" date="2020-03" db="EMBL/GenBank/DDBJ databases">
        <authorList>
            <person name="Picone N."/>
        </authorList>
    </citation>
    <scope>NUCLEOTIDE SEQUENCE [LARGE SCALE GENOMIC DNA]</scope>
    <source>
        <strain evidence="1">NSCAC1</strain>
    </source>
</reference>
<dbReference type="InterPro" id="IPR036249">
    <property type="entry name" value="Thioredoxin-like_sf"/>
</dbReference>
<keyword evidence="2" id="KW-1185">Reference proteome</keyword>
<organism evidence="1 2">
    <name type="scientific">Candidatus Nitrosacidococcus tergens</name>
    <dbReference type="NCBI Taxonomy" id="553981"/>
    <lineage>
        <taxon>Bacteria</taxon>
        <taxon>Pseudomonadati</taxon>
        <taxon>Pseudomonadota</taxon>
        <taxon>Gammaproteobacteria</taxon>
        <taxon>Chromatiales</taxon>
        <taxon>Chromatiaceae</taxon>
        <taxon>Candidatus Nitrosacidococcus</taxon>
    </lineage>
</organism>
<dbReference type="Proteomes" id="UP000516072">
    <property type="component" value="Chromosome"/>
</dbReference>
<dbReference type="RefSeq" id="WP_197744549.1">
    <property type="nucleotide sequence ID" value="NZ_LR778175.1"/>
</dbReference>
<name>A0A7G1Q805_9GAMM</name>
<gene>
    <name evidence="1" type="ORF">NSCAC_0152</name>
</gene>
<dbReference type="EMBL" id="LR778175">
    <property type="protein sequence ID" value="CAB1274405.1"/>
    <property type="molecule type" value="Genomic_DNA"/>
</dbReference>
<dbReference type="KEGG" id="ntg:NSCAC_0152"/>
<accession>A0A7G1Q805</accession>
<dbReference type="AlphaFoldDB" id="A0A7G1Q805"/>
<dbReference type="InterPro" id="IPR008554">
    <property type="entry name" value="Glutaredoxin-like"/>
</dbReference>
<dbReference type="SUPFAM" id="SSF52833">
    <property type="entry name" value="Thioredoxin-like"/>
    <property type="match status" value="1"/>
</dbReference>